<protein>
    <recommendedName>
        <fullName evidence="10">C-type lectin domain-containing protein</fullName>
    </recommendedName>
</protein>
<dbReference type="Pfam" id="PF00084">
    <property type="entry name" value="Sushi"/>
    <property type="match status" value="1"/>
</dbReference>
<comment type="caution">
    <text evidence="8">The sequence shown here is derived from an EMBL/GenBank/DDBJ whole genome shotgun (WGS) entry which is preliminary data.</text>
</comment>
<keyword evidence="5" id="KW-1133">Transmembrane helix</keyword>
<feature type="compositionally biased region" description="Polar residues" evidence="4">
    <location>
        <begin position="193"/>
        <end position="221"/>
    </location>
</feature>
<dbReference type="STRING" id="6832.A0A553P4X8"/>
<reference evidence="8 9" key="1">
    <citation type="journal article" date="2018" name="Nat. Ecol. Evol.">
        <title>Genomic signatures of mitonuclear coevolution across populations of Tigriopus californicus.</title>
        <authorList>
            <person name="Barreto F.S."/>
            <person name="Watson E.T."/>
            <person name="Lima T.G."/>
            <person name="Willett C.S."/>
            <person name="Edmands S."/>
            <person name="Li W."/>
            <person name="Burton R.S."/>
        </authorList>
    </citation>
    <scope>NUCLEOTIDE SEQUENCE [LARGE SCALE GENOMIC DNA]</scope>
    <source>
        <strain evidence="8 9">San Diego</strain>
    </source>
</reference>
<feature type="domain" description="C-type lectin" evidence="6">
    <location>
        <begin position="1843"/>
        <end position="1967"/>
    </location>
</feature>
<organism evidence="8 9">
    <name type="scientific">Tigriopus californicus</name>
    <name type="common">Marine copepod</name>
    <dbReference type="NCBI Taxonomy" id="6832"/>
    <lineage>
        <taxon>Eukaryota</taxon>
        <taxon>Metazoa</taxon>
        <taxon>Ecdysozoa</taxon>
        <taxon>Arthropoda</taxon>
        <taxon>Crustacea</taxon>
        <taxon>Multicrustacea</taxon>
        <taxon>Hexanauplia</taxon>
        <taxon>Copepoda</taxon>
        <taxon>Harpacticoida</taxon>
        <taxon>Harpacticidae</taxon>
        <taxon>Tigriopus</taxon>
    </lineage>
</organism>
<sequence length="2665" mass="293612">MSRKGFYYIVGICLFMCYSYIPLVHSEAESTTLEPITSRATSVSSNTTEEPMQTSSNVGQITSNGSNANTTDPGTDPKNQVESSTANNDSSTEMEKEGTTGSSTGPSLTTLGAETSTTLGVPESSEAPITSMTGSVVNQSTNSLEEQTEGTTNTSSSLEPSQTTQRVENSVTTIEAFESSNSTSMISGSSTTEMAQQSPVDTTAEESNNSIPQSTTSSNMDPNDDVVTGSSSTVESVQNSTIQSTDASAITLTDQRPRANETPKNSSVLESVTETNPEPGPTGQNESVDEAVPPDYSEAIQALRDQLGVSCPLGFYRIGGVCFLIHNETLTYKEAFNFCQDNLGRLASPNHHLTWLALFESSNSSEEFWTGFKISEHQEVYNAKGHRIGHFPKAAMIFKSNSSQSKIVGLKNQLNPVIFRDKAFELGDPKNSAGVICQQTELRCSPNFTLVDGTCMQIVSGDSVSAAESSCSDQTNGDGQIIVNSHELCARHLGNYTKEDASQSRNVAIRDQLTETFVWMPSESDLGSCSATRIRVLPANETESEMVQFEREACNRQTFQVVCSDPIQVGSSAEDPSFTDQKSICTHSPHFGDISCDFESPLWNEGYCLWNIEPAKFQWKTEPAPEEVVPTVNHFVRVQGPGLVVLESGTIFECSRVRSSSFGMLLRSEGLLQASVRFEKLLWNGLLDGMGQVHDLGTVSIEFSIEGDGFVELDDLGPCHFYDYYDPSTKTCFFRSNQSGPKDDGTCSDLRRMGQISAMNPDDGLTLAIKSMYPNESRWDHINVANSIGERLFHVDGAKTTDSMAIINSTSGGCGSYQIKNSSESHLATDCGSMDVHSYCQYPSAIQSTKRLLGCWGNIGNHSQPNTVVEDPFMSIQMCSTICKGQGSPIGLVQRLTGNRCTRPCPGEPYQTCGGFDEESKVPYFTAININANGFASPSTCLDHFKLGLLPTNGCHNVINSEQENLECCYSKVDPDQTKVCKDGFLGLGDSCFKLISGSDLRAKSVFDINAFCQSQEAHLVQELNGGNLTSLMSIFKYHPLFRPTEKNQDLTFRTGAFIIPANPKGAMNGSCYEFVFNGSIEIHRSSCFDLSGRRAYLCQAAKAPTFKIAKLNESSPFSQMADILYDHPMMSQTACSAFCFGKGTKTTALVGHSCYCLKDDVDKLQLSTNESTEPKLLPCPGNPIQFCGFEEADKWALVVDSRDEGVLDLGFKSCDELKAANVFMDAKFKINGKMEHCNNWKGPCSNEEYLYGKQCIMIPELFKKFDDAEKACSNGQEMLQDPTIGFWAEIMGLGSKSAFWGGKNESDCFVSDGSFEDCETKKKFICARPICPKPQSLIAGMCLTIEGAESPCQPGTGVNDLPGVAPDQMKALKIVATQSNSETTNPVCFKELPCPIGSHMLSGGKSCLIALPKPTPPKNPKEVCKDNGAHLPMPLTSTNRSDLAEAVKTILARKDENFNLTGFKIEIGLRGSVHHPFSVLSDGTYATEGFNATTPTYPGFAYQFSIDNPDSFISIVEDDREPTEQDYNICVQEMSKKGMCFTKSSLESDLQHSVVIKDSSAYECSIYCLNHDMKYGAIMSQDEEEKTSTCACLGADVSLAEKEVATTCTSKCGLQTCGREDSMAIYSTTDLDVVYETCEMAMISSPILRDLDTILLKSPKTGIVTKVNCPFESKEVCQQPLLSTLDHSVDSLFFNGEKQSSAKYLSQVFTEPGFVTPKNLTLKVIFGVKKTLRHLTTAWEVLGMRFGDSEEEITNDVLSIDGIKWTFEPEQSGMAEQIPLPKTLMANAVEIDLHRRNVSQFNPFFEIRGCDFAEAKSTPAPTPNDLRRKKRNARDPGVEVRSGGRLYSFKQMDDDSQNYMSAQSLCGDAKLVTINSKVKALEIARALQEDTESLGSYVIGLKKLNKIWTHSNGQQLSNYQNWANAFNQTILNEDEEPQVDKECAKVMTDQLTSQSNPLPWIATDCEALEVEGALCEISDPNTQFPELEKLECLLKDNTDSWFKMSNSTTNASDCMSACIADEVHWQWSIFEPEGCSCLKFIENGFLPKAQCLNANNQIPVVTAYRLWKLGCSRLPDLQHKNLLLTYHHQYYLNTTHAVYECKAGYTPDPSTPTTNLNLTCQNDFQWSLDPNETLPACVPITCPPPLEPTFAKGWNMSHRLHYGQNQSVISTSFQAFCPKGLKFENNETQFETKCTGQDTWTVSSTLGCRTPENVTVSNMTRFQCSSLPWENLNCSVPDCTQDIWDELDVTNAEAEVLDKFLVAKTPGSSGVVRCSNSSATFRSITNTSFSLGNITATCIYESNATSKWSYFDEGVKRTSLPKCDFYCPSEPQSPGTHMTRDWNGNRWADGNVTYKCDEGLSFNHKGANSSDVQIVANCRPNPDGTANQWALSLEGTTLPTMPQCVAKCDMEPPLDEALFIRTWNMNQTVGAKAQYTCIDPDQNSFFSSIYYPIIEMTCKQYPGESKGEWVWNNMGTDRTEMPSCQPSSSCQPLQDFFDDEITFDLNLDFIVRKRESFINVEGHNAGHKSGPGAKIKAKCQFEPELLVDSEGAAHEEMELQCQDLGNQTSKWIWLDPRTGEQRMDSFDCKARCKLESPSKAGFLKTTNERWVGSKTIYSCEDPALLIKKNATHGFDTVAIECVSSSRFEPWWINLEKLTECQSSL</sequence>
<keyword evidence="3" id="KW-0768">Sushi</keyword>
<feature type="region of interest" description="Disordered" evidence="4">
    <location>
        <begin position="1817"/>
        <end position="1838"/>
    </location>
</feature>
<dbReference type="InterPro" id="IPR001304">
    <property type="entry name" value="C-type_lectin-like"/>
</dbReference>
<comment type="caution">
    <text evidence="3">Lacks conserved residue(s) required for the propagation of feature annotation.</text>
</comment>
<evidence type="ECO:0008006" key="10">
    <source>
        <dbReference type="Google" id="ProtNLM"/>
    </source>
</evidence>
<feature type="compositionally biased region" description="Polar residues" evidence="4">
    <location>
        <begin position="262"/>
        <end position="286"/>
    </location>
</feature>
<feature type="compositionally biased region" description="Polar residues" evidence="4">
    <location>
        <begin position="238"/>
        <end position="254"/>
    </location>
</feature>
<dbReference type="CDD" id="cd00037">
    <property type="entry name" value="CLECT"/>
    <property type="match status" value="1"/>
</dbReference>
<dbReference type="EMBL" id="VCGU01000008">
    <property type="protein sequence ID" value="TRY72749.1"/>
    <property type="molecule type" value="Genomic_DNA"/>
</dbReference>
<dbReference type="Gene3D" id="3.10.100.10">
    <property type="entry name" value="Mannose-Binding Protein A, subunit A"/>
    <property type="match status" value="2"/>
</dbReference>
<keyword evidence="5" id="KW-0472">Membrane</keyword>
<evidence type="ECO:0000256" key="2">
    <source>
        <dbReference type="ARBA" id="ARBA00023157"/>
    </source>
</evidence>
<feature type="compositionally biased region" description="Low complexity" evidence="4">
    <location>
        <begin position="179"/>
        <end position="192"/>
    </location>
</feature>
<keyword evidence="9" id="KW-1185">Reference proteome</keyword>
<feature type="compositionally biased region" description="Polar residues" evidence="4">
    <location>
        <begin position="29"/>
        <end position="89"/>
    </location>
</feature>
<dbReference type="InterPro" id="IPR016186">
    <property type="entry name" value="C-type_lectin-like/link_sf"/>
</dbReference>
<evidence type="ECO:0000256" key="3">
    <source>
        <dbReference type="PROSITE-ProRule" id="PRU00302"/>
    </source>
</evidence>
<feature type="compositionally biased region" description="Polar residues" evidence="4">
    <location>
        <begin position="127"/>
        <end position="173"/>
    </location>
</feature>
<evidence type="ECO:0000259" key="7">
    <source>
        <dbReference type="PROSITE" id="PS50923"/>
    </source>
</evidence>
<evidence type="ECO:0000256" key="4">
    <source>
        <dbReference type="SAM" id="MobiDB-lite"/>
    </source>
</evidence>
<feature type="compositionally biased region" description="Low complexity" evidence="4">
    <location>
        <begin position="99"/>
        <end position="110"/>
    </location>
</feature>
<name>A0A553P4X8_TIGCA</name>
<proteinExistence type="predicted"/>
<evidence type="ECO:0000313" key="9">
    <source>
        <dbReference type="Proteomes" id="UP000318571"/>
    </source>
</evidence>
<accession>A0A553P4X8</accession>
<feature type="region of interest" description="Disordered" evidence="4">
    <location>
        <begin position="29"/>
        <end position="291"/>
    </location>
</feature>
<dbReference type="PROSITE" id="PS50923">
    <property type="entry name" value="SUSHI"/>
    <property type="match status" value="1"/>
</dbReference>
<dbReference type="SUPFAM" id="SSF57535">
    <property type="entry name" value="Complement control module/SCR domain"/>
    <property type="match status" value="1"/>
</dbReference>
<evidence type="ECO:0000259" key="6">
    <source>
        <dbReference type="PROSITE" id="PS50041"/>
    </source>
</evidence>
<keyword evidence="5" id="KW-0812">Transmembrane</keyword>
<evidence type="ECO:0000256" key="1">
    <source>
        <dbReference type="ARBA" id="ARBA00022729"/>
    </source>
</evidence>
<feature type="domain" description="Sushi" evidence="7">
    <location>
        <begin position="2070"/>
        <end position="2140"/>
    </location>
</feature>
<feature type="transmembrane region" description="Helical" evidence="5">
    <location>
        <begin position="5"/>
        <end position="23"/>
    </location>
</feature>
<dbReference type="SUPFAM" id="SSF56436">
    <property type="entry name" value="C-type lectin-like"/>
    <property type="match status" value="3"/>
</dbReference>
<gene>
    <name evidence="8" type="ORF">TCAL_06714</name>
</gene>
<dbReference type="InterPro" id="IPR035976">
    <property type="entry name" value="Sushi/SCR/CCP_sf"/>
</dbReference>
<dbReference type="InterPro" id="IPR000436">
    <property type="entry name" value="Sushi_SCR_CCP_dom"/>
</dbReference>
<evidence type="ECO:0000256" key="5">
    <source>
        <dbReference type="SAM" id="Phobius"/>
    </source>
</evidence>
<keyword evidence="1" id="KW-0732">Signal</keyword>
<feature type="compositionally biased region" description="Low complexity" evidence="4">
    <location>
        <begin position="226"/>
        <end position="237"/>
    </location>
</feature>
<dbReference type="Proteomes" id="UP000318571">
    <property type="component" value="Chromosome 7"/>
</dbReference>
<feature type="non-terminal residue" evidence="8">
    <location>
        <position position="2665"/>
    </location>
</feature>
<dbReference type="Gene3D" id="2.10.70.10">
    <property type="entry name" value="Complement Module, domain 1"/>
    <property type="match status" value="1"/>
</dbReference>
<dbReference type="InterPro" id="IPR016187">
    <property type="entry name" value="CTDL_fold"/>
</dbReference>
<dbReference type="SMART" id="SM00032">
    <property type="entry name" value="CCP"/>
    <property type="match status" value="1"/>
</dbReference>
<keyword evidence="2" id="KW-1015">Disulfide bond</keyword>
<dbReference type="PROSITE" id="PS50041">
    <property type="entry name" value="C_TYPE_LECTIN_2"/>
    <property type="match status" value="1"/>
</dbReference>
<evidence type="ECO:0000313" key="8">
    <source>
        <dbReference type="EMBL" id="TRY72749.1"/>
    </source>
</evidence>